<evidence type="ECO:0000256" key="2">
    <source>
        <dbReference type="SAM" id="MobiDB-lite"/>
    </source>
</evidence>
<comment type="caution">
    <text evidence="3">The sequence shown here is derived from an EMBL/GenBank/DDBJ whole genome shotgun (WGS) entry which is preliminary data.</text>
</comment>
<evidence type="ECO:0000313" key="3">
    <source>
        <dbReference type="EMBL" id="OAP55611.1"/>
    </source>
</evidence>
<dbReference type="RefSeq" id="XP_018688978.1">
    <property type="nucleotide sequence ID" value="XM_018841269.1"/>
</dbReference>
<proteinExistence type="predicted"/>
<protein>
    <submittedName>
        <fullName evidence="3">Uncharacterized protein</fullName>
    </submittedName>
</protein>
<sequence>MPSVSRAPHRRRESDPPAAVARPYTANMESYIPYTPQYDSTQERNHDMSIEAHTNRVRTILEERGHLLDLREHILGPPQTDATMVSRLSYSLALFEQHRQDTMLAERQSRDEVRGRSVQLRIESENLQDESDRLAGQAERLRMEFQRLDGQDEQFAFMVQWIADNYALHCRELARIKKRMAETKSAAPVPEK</sequence>
<dbReference type="GeneID" id="30013930"/>
<evidence type="ECO:0000313" key="4">
    <source>
        <dbReference type="Proteomes" id="UP000078343"/>
    </source>
</evidence>
<name>A0A178Z7Z4_9EURO</name>
<feature type="coiled-coil region" evidence="1">
    <location>
        <begin position="110"/>
        <end position="144"/>
    </location>
</feature>
<dbReference type="AlphaFoldDB" id="A0A178Z7Z4"/>
<accession>A0A178Z7Z4</accession>
<organism evidence="3 4">
    <name type="scientific">Fonsecaea erecta</name>
    <dbReference type="NCBI Taxonomy" id="1367422"/>
    <lineage>
        <taxon>Eukaryota</taxon>
        <taxon>Fungi</taxon>
        <taxon>Dikarya</taxon>
        <taxon>Ascomycota</taxon>
        <taxon>Pezizomycotina</taxon>
        <taxon>Eurotiomycetes</taxon>
        <taxon>Chaetothyriomycetidae</taxon>
        <taxon>Chaetothyriales</taxon>
        <taxon>Herpotrichiellaceae</taxon>
        <taxon>Fonsecaea</taxon>
    </lineage>
</organism>
<evidence type="ECO:0000256" key="1">
    <source>
        <dbReference type="SAM" id="Coils"/>
    </source>
</evidence>
<feature type="region of interest" description="Disordered" evidence="2">
    <location>
        <begin position="1"/>
        <end position="24"/>
    </location>
</feature>
<keyword evidence="4" id="KW-1185">Reference proteome</keyword>
<dbReference type="EMBL" id="LVYI01000010">
    <property type="protein sequence ID" value="OAP55611.1"/>
    <property type="molecule type" value="Genomic_DNA"/>
</dbReference>
<dbReference type="Proteomes" id="UP000078343">
    <property type="component" value="Unassembled WGS sequence"/>
</dbReference>
<gene>
    <name evidence="3" type="ORF">AYL99_09762</name>
</gene>
<reference evidence="3 4" key="1">
    <citation type="submission" date="2016-04" db="EMBL/GenBank/DDBJ databases">
        <title>Draft genome of Fonsecaea erecta CBS 125763.</title>
        <authorList>
            <person name="Weiss V.A."/>
            <person name="Vicente V.A."/>
            <person name="Raittz R.T."/>
            <person name="Moreno L.F."/>
            <person name="De Souza E.M."/>
            <person name="Pedrosa F.O."/>
            <person name="Steffens M.B."/>
            <person name="Faoro H."/>
            <person name="Tadra-Sfeir M.Z."/>
            <person name="Najafzadeh M.J."/>
            <person name="Felipe M.S."/>
            <person name="Teixeira M."/>
            <person name="Sun J."/>
            <person name="Xi L."/>
            <person name="Gomes R."/>
            <person name="De Azevedo C.M."/>
            <person name="Salgado C.G."/>
            <person name="Da Silva M.B."/>
            <person name="Nascimento M.F."/>
            <person name="Queiroz-Telles F."/>
            <person name="Attili D.S."/>
            <person name="Gorbushina A."/>
        </authorList>
    </citation>
    <scope>NUCLEOTIDE SEQUENCE [LARGE SCALE GENOMIC DNA]</scope>
    <source>
        <strain evidence="3 4">CBS 125763</strain>
    </source>
</reference>
<keyword evidence="1" id="KW-0175">Coiled coil</keyword>